<dbReference type="SUPFAM" id="SSF53474">
    <property type="entry name" value="alpha/beta-Hydrolases"/>
    <property type="match status" value="1"/>
</dbReference>
<organism evidence="7">
    <name type="scientific">Clastoptera arizonana</name>
    <name type="common">Arizona spittle bug</name>
    <dbReference type="NCBI Taxonomy" id="38151"/>
    <lineage>
        <taxon>Eukaryota</taxon>
        <taxon>Metazoa</taxon>
        <taxon>Ecdysozoa</taxon>
        <taxon>Arthropoda</taxon>
        <taxon>Hexapoda</taxon>
        <taxon>Insecta</taxon>
        <taxon>Pterygota</taxon>
        <taxon>Neoptera</taxon>
        <taxon>Paraneoptera</taxon>
        <taxon>Hemiptera</taxon>
        <taxon>Auchenorrhyncha</taxon>
        <taxon>Cercopoidea</taxon>
        <taxon>Clastopteridae</taxon>
        <taxon>Clastoptera</taxon>
    </lineage>
</organism>
<accession>A0A1B6E9K6</accession>
<feature type="signal peptide" evidence="5">
    <location>
        <begin position="1"/>
        <end position="16"/>
    </location>
</feature>
<dbReference type="InterPro" id="IPR013818">
    <property type="entry name" value="Lipase"/>
</dbReference>
<dbReference type="InterPro" id="IPR029058">
    <property type="entry name" value="AB_hydrolase_fold"/>
</dbReference>
<comment type="subcellular location">
    <subcellularLocation>
        <location evidence="1">Secreted</location>
    </subcellularLocation>
</comment>
<feature type="domain" description="Lipase" evidence="6">
    <location>
        <begin position="40"/>
        <end position="304"/>
    </location>
</feature>
<evidence type="ECO:0000259" key="6">
    <source>
        <dbReference type="Pfam" id="PF00151"/>
    </source>
</evidence>
<dbReference type="InterPro" id="IPR000734">
    <property type="entry name" value="TAG_lipase"/>
</dbReference>
<dbReference type="GO" id="GO:0017171">
    <property type="term" value="F:serine hydrolase activity"/>
    <property type="evidence" value="ECO:0007669"/>
    <property type="project" value="TreeGrafter"/>
</dbReference>
<dbReference type="PRINTS" id="PR00821">
    <property type="entry name" value="TAGLIPASE"/>
</dbReference>
<dbReference type="GO" id="GO:0016042">
    <property type="term" value="P:lipid catabolic process"/>
    <property type="evidence" value="ECO:0007669"/>
    <property type="project" value="TreeGrafter"/>
</dbReference>
<dbReference type="GO" id="GO:0016298">
    <property type="term" value="F:lipase activity"/>
    <property type="evidence" value="ECO:0007669"/>
    <property type="project" value="InterPro"/>
</dbReference>
<reference evidence="7" key="1">
    <citation type="submission" date="2015-12" db="EMBL/GenBank/DDBJ databases">
        <title>De novo transcriptome assembly of four potential Pierce s Disease insect vectors from Arizona vineyards.</title>
        <authorList>
            <person name="Tassone E.E."/>
        </authorList>
    </citation>
    <scope>NUCLEOTIDE SEQUENCE</scope>
</reference>
<sequence length="345" mass="38338">MMRLCVLLLIVVSSLGKDANLPEINLRFYKMGEYPEYREVHINQAAELFYSSWYNSSRPFVIYVHGFTEHCDGEAATNITSALATLDYNVFCLDWGTLAYDFEIDGPNLALYPLAVGNVEVVGLALVDAINNEIHKGNMVPSQVNCIGFSLGAHVCGFLRNLDSKPSVIVGLDPAGPLFDTESPITQRLTSDDADTVHVVHSDRGWLGTNRDDGHANFYINDGKRTQPGCSIFLAVDKGCSHTRAWMYYTEAILNPNSSVATKCDNYDKFMLNFCENVYYGFRFPVDTNANGKLYLNTNPNVPYLKGRSLTGVAGIQPVPRSMFQGISTMNDMFVNPLKLFGIMK</sequence>
<evidence type="ECO:0000256" key="1">
    <source>
        <dbReference type="ARBA" id="ARBA00004613"/>
    </source>
</evidence>
<dbReference type="GO" id="GO:0005615">
    <property type="term" value="C:extracellular space"/>
    <property type="evidence" value="ECO:0007669"/>
    <property type="project" value="TreeGrafter"/>
</dbReference>
<proteinExistence type="inferred from homology"/>
<protein>
    <recommendedName>
        <fullName evidence="6">Lipase domain-containing protein</fullName>
    </recommendedName>
</protein>
<gene>
    <name evidence="7" type="ORF">g.5203</name>
</gene>
<feature type="chain" id="PRO_5008581918" description="Lipase domain-containing protein" evidence="5">
    <location>
        <begin position="17"/>
        <end position="345"/>
    </location>
</feature>
<dbReference type="AlphaFoldDB" id="A0A1B6E9K6"/>
<evidence type="ECO:0000313" key="7">
    <source>
        <dbReference type="EMBL" id="JAS34603.1"/>
    </source>
</evidence>
<dbReference type="EMBL" id="GEDC01002695">
    <property type="protein sequence ID" value="JAS34603.1"/>
    <property type="molecule type" value="Transcribed_RNA"/>
</dbReference>
<name>A0A1B6E9K6_9HEMI</name>
<evidence type="ECO:0000256" key="3">
    <source>
        <dbReference type="ARBA" id="ARBA00022525"/>
    </source>
</evidence>
<dbReference type="PANTHER" id="PTHR11610:SF173">
    <property type="entry name" value="LIPASE DOMAIN-CONTAINING PROTEIN-RELATED"/>
    <property type="match status" value="1"/>
</dbReference>
<dbReference type="PANTHER" id="PTHR11610">
    <property type="entry name" value="LIPASE"/>
    <property type="match status" value="1"/>
</dbReference>
<evidence type="ECO:0000256" key="5">
    <source>
        <dbReference type="SAM" id="SignalP"/>
    </source>
</evidence>
<dbReference type="Pfam" id="PF00151">
    <property type="entry name" value="Lipase"/>
    <property type="match status" value="1"/>
</dbReference>
<comment type="similarity">
    <text evidence="2 4">Belongs to the AB hydrolase superfamily. Lipase family.</text>
</comment>
<evidence type="ECO:0000256" key="4">
    <source>
        <dbReference type="RuleBase" id="RU004262"/>
    </source>
</evidence>
<keyword evidence="3" id="KW-0964">Secreted</keyword>
<evidence type="ECO:0000256" key="2">
    <source>
        <dbReference type="ARBA" id="ARBA00010701"/>
    </source>
</evidence>
<keyword evidence="5" id="KW-0732">Signal</keyword>
<dbReference type="Gene3D" id="3.40.50.1820">
    <property type="entry name" value="alpha/beta hydrolase"/>
    <property type="match status" value="1"/>
</dbReference>